<dbReference type="GO" id="GO:0008194">
    <property type="term" value="F:UDP-glycosyltransferase activity"/>
    <property type="evidence" value="ECO:0007669"/>
    <property type="project" value="InterPro"/>
</dbReference>
<evidence type="ECO:0000256" key="1">
    <source>
        <dbReference type="ARBA" id="ARBA00009995"/>
    </source>
</evidence>
<dbReference type="OMA" id="MERIATM"/>
<dbReference type="InterPro" id="IPR050271">
    <property type="entry name" value="UDP-glycosyltransferase"/>
</dbReference>
<dbReference type="STRING" id="30019.A0A0M4EH72"/>
<evidence type="ECO:0000256" key="2">
    <source>
        <dbReference type="ARBA" id="ARBA00022676"/>
    </source>
</evidence>
<evidence type="ECO:0000313" key="7">
    <source>
        <dbReference type="Proteomes" id="UP000494163"/>
    </source>
</evidence>
<feature type="transmembrane region" description="Helical" evidence="4">
    <location>
        <begin position="527"/>
        <end position="546"/>
    </location>
</feature>
<dbReference type="EMBL" id="CP012523">
    <property type="protein sequence ID" value="ALC40230.1"/>
    <property type="molecule type" value="Genomic_DNA"/>
</dbReference>
<evidence type="ECO:0000256" key="3">
    <source>
        <dbReference type="ARBA" id="ARBA00022679"/>
    </source>
</evidence>
<dbReference type="FunFam" id="3.40.50.2000:FF:000050">
    <property type="entry name" value="UDP-glucuronosyltransferase"/>
    <property type="match status" value="1"/>
</dbReference>
<keyword evidence="4" id="KW-0472">Membrane</keyword>
<dbReference type="AlphaFoldDB" id="A0A0M4EH72"/>
<dbReference type="PROSITE" id="PS00375">
    <property type="entry name" value="UDPGT"/>
    <property type="match status" value="1"/>
</dbReference>
<feature type="signal peptide" evidence="5">
    <location>
        <begin position="1"/>
        <end position="19"/>
    </location>
</feature>
<organism evidence="6 7">
    <name type="scientific">Drosophila busckii</name>
    <name type="common">Fruit fly</name>
    <dbReference type="NCBI Taxonomy" id="30019"/>
    <lineage>
        <taxon>Eukaryota</taxon>
        <taxon>Metazoa</taxon>
        <taxon>Ecdysozoa</taxon>
        <taxon>Arthropoda</taxon>
        <taxon>Hexapoda</taxon>
        <taxon>Insecta</taxon>
        <taxon>Pterygota</taxon>
        <taxon>Neoptera</taxon>
        <taxon>Endopterygota</taxon>
        <taxon>Diptera</taxon>
        <taxon>Brachycera</taxon>
        <taxon>Muscomorpha</taxon>
        <taxon>Ephydroidea</taxon>
        <taxon>Drosophilidae</taxon>
        <taxon>Drosophila</taxon>
    </lineage>
</organism>
<keyword evidence="3" id="KW-0808">Transferase</keyword>
<gene>
    <name evidence="6" type="ORF">Dbus_chr2Lg2315</name>
</gene>
<dbReference type="OrthoDB" id="5835829at2759"/>
<dbReference type="InterPro" id="IPR002213">
    <property type="entry name" value="UDP_glucos_trans"/>
</dbReference>
<feature type="chain" id="PRO_5005793236" evidence="5">
    <location>
        <begin position="20"/>
        <end position="757"/>
    </location>
</feature>
<dbReference type="Proteomes" id="UP000494163">
    <property type="component" value="Chromosome 2L"/>
</dbReference>
<dbReference type="SUPFAM" id="SSF53756">
    <property type="entry name" value="UDP-Glycosyltransferase/glycogen phosphorylase"/>
    <property type="match status" value="2"/>
</dbReference>
<dbReference type="CDD" id="cd03784">
    <property type="entry name" value="GT1_Gtf-like"/>
    <property type="match status" value="1"/>
</dbReference>
<dbReference type="Gene3D" id="3.40.50.2000">
    <property type="entry name" value="Glycogen Phosphorylase B"/>
    <property type="match status" value="2"/>
</dbReference>
<keyword evidence="2" id="KW-0328">Glycosyltransferase</keyword>
<feature type="transmembrane region" description="Helical" evidence="4">
    <location>
        <begin position="474"/>
        <end position="496"/>
    </location>
</feature>
<name>A0A0M4EH72_DROBS</name>
<evidence type="ECO:0000256" key="5">
    <source>
        <dbReference type="SAM" id="SignalP"/>
    </source>
</evidence>
<evidence type="ECO:0000313" key="6">
    <source>
        <dbReference type="EMBL" id="ALC40230.1"/>
    </source>
</evidence>
<protein>
    <submittedName>
        <fullName evidence="6">CG10178</fullName>
    </submittedName>
</protein>
<dbReference type="Pfam" id="PF00201">
    <property type="entry name" value="UDPGT"/>
    <property type="match status" value="2"/>
</dbReference>
<dbReference type="InterPro" id="IPR035595">
    <property type="entry name" value="UDP_glycos_trans_CS"/>
</dbReference>
<sequence length="757" mass="87524">MQLQLRALLWLCLALGASASRILFMGVFPCPSHWLWLEHFQRDLLRRGHEVTSVTNVPTKTPHANLTEIILNPAFDIPKHFPKNIIFDMHYSSDFQNLHLFWNIGLMTTEHALQDVQLRQLINSQNEHFDLVIIEQFFHEALLMFGHKFNCPIVTIGTLGYADNMDHAMGIVTPWSVIPHLVLPHTDQMSFAQRAYNSYLSLYDAIMRRWYYLPKMQALAVKYFGESIKGELPNVLQLERNISLMLINSHRSVDLPRPSMPGLISVGGAHIKPAKKLPANMQTFLDNAEHGVVYFSLGSYMKSTDMPPEKTAQLLQAFGKLKQQVLWKYENDSMQLPPNVMISKWMPQNDILAHPNVKVFMTHGGIFGTQEGIHWGVPMLCMPLYGDQHRNTIRSVRGGYARALVFSKLSVDSLVQNIEALIYEPQYKRNALEISQRFRDNAQHPLDEASFWIEYVIRNRGAPYLKSKGAFMPLYQYLLLDVLGCLLLGLFLGVWLPWRLLRRVHKWWAAGAAAAQAEKMQLQLKHLLSLCLLAVSGYGIDAYRILFLCPFPAPSHWLWLEHFQRDLLRRGHEVTSIHNHPTKKPHENLTEIILNPTFDIPKHFPKENIFSMRYNGEIHNMQSYWKIGLMTTEHALQDVQLRQLIHSTDEHYDLVIMEQFFHEAMLMFGHKFNAPVATIGTLGYADNMHHSMGLLTPWSFVPNLLLPHTDQMSFSQRAYNLYLGLYDAVMRRWYYMPRMQQLAEKYFGTAIKGKSLI</sequence>
<dbReference type="PANTHER" id="PTHR48043:SF158">
    <property type="entry name" value="UDP-GLUCURONOSYLTRANSFERASE"/>
    <property type="match status" value="1"/>
</dbReference>
<keyword evidence="7" id="KW-1185">Reference proteome</keyword>
<accession>A0A0M4EH72</accession>
<evidence type="ECO:0000256" key="4">
    <source>
        <dbReference type="SAM" id="Phobius"/>
    </source>
</evidence>
<comment type="similarity">
    <text evidence="1">Belongs to the UDP-glycosyltransferase family.</text>
</comment>
<proteinExistence type="inferred from homology"/>
<dbReference type="PANTHER" id="PTHR48043">
    <property type="entry name" value="EG:EG0003.4 PROTEIN-RELATED"/>
    <property type="match status" value="1"/>
</dbReference>
<keyword evidence="4" id="KW-1133">Transmembrane helix</keyword>
<keyword evidence="5" id="KW-0732">Signal</keyword>
<reference evidence="6 7" key="1">
    <citation type="submission" date="2015-08" db="EMBL/GenBank/DDBJ databases">
        <title>Ancestral chromatin configuration constrains chromatin evolution on differentiating sex chromosomes in Drosophila.</title>
        <authorList>
            <person name="Zhou Q."/>
            <person name="Bachtrog D."/>
        </authorList>
    </citation>
    <scope>NUCLEOTIDE SEQUENCE [LARGE SCALE GENOMIC DNA]</scope>
    <source>
        <tissue evidence="6">Whole larvae</tissue>
    </source>
</reference>
<dbReference type="SMR" id="A0A0M4EH72"/>
<keyword evidence="4" id="KW-0812">Transmembrane</keyword>